<keyword evidence="4" id="KW-0285">Flavoprotein</keyword>
<feature type="active site" description="Proton acceptor" evidence="3">
    <location>
        <position position="579"/>
    </location>
</feature>
<dbReference type="GO" id="GO:0050660">
    <property type="term" value="F:flavin adenine dinucleotide binding"/>
    <property type="evidence" value="ECO:0007669"/>
    <property type="project" value="InterPro"/>
</dbReference>
<dbReference type="EMBL" id="ML978122">
    <property type="protein sequence ID" value="KAF2102974.1"/>
    <property type="molecule type" value="Genomic_DNA"/>
</dbReference>
<evidence type="ECO:0000313" key="6">
    <source>
        <dbReference type="EMBL" id="KAF2102974.1"/>
    </source>
</evidence>
<evidence type="ECO:0000256" key="3">
    <source>
        <dbReference type="PIRSR" id="PIRSR000137-1"/>
    </source>
</evidence>
<dbReference type="PIRSF" id="PIRSF000137">
    <property type="entry name" value="Alcohol_oxidase"/>
    <property type="match status" value="1"/>
</dbReference>
<dbReference type="SUPFAM" id="SSF51905">
    <property type="entry name" value="FAD/NAD(P)-binding domain"/>
    <property type="match status" value="1"/>
</dbReference>
<keyword evidence="7" id="KW-1185">Reference proteome</keyword>
<dbReference type="InterPro" id="IPR000172">
    <property type="entry name" value="GMC_OxRdtase_N"/>
</dbReference>
<comment type="similarity">
    <text evidence="1">Belongs to the GMC oxidoreductase family.</text>
</comment>
<dbReference type="Gene3D" id="3.30.560.10">
    <property type="entry name" value="Glucose Oxidase, domain 3"/>
    <property type="match status" value="1"/>
</dbReference>
<dbReference type="GO" id="GO:0044550">
    <property type="term" value="P:secondary metabolite biosynthetic process"/>
    <property type="evidence" value="ECO:0007669"/>
    <property type="project" value="TreeGrafter"/>
</dbReference>
<evidence type="ECO:0000256" key="1">
    <source>
        <dbReference type="ARBA" id="ARBA00010790"/>
    </source>
</evidence>
<evidence type="ECO:0000256" key="2">
    <source>
        <dbReference type="ARBA" id="ARBA00023180"/>
    </source>
</evidence>
<dbReference type="PANTHER" id="PTHR11552:SF138">
    <property type="entry name" value="DEHYDROGENASE PKFF-RELATED"/>
    <property type="match status" value="1"/>
</dbReference>
<dbReference type="GO" id="GO:0016614">
    <property type="term" value="F:oxidoreductase activity, acting on CH-OH group of donors"/>
    <property type="evidence" value="ECO:0007669"/>
    <property type="project" value="InterPro"/>
</dbReference>
<evidence type="ECO:0000256" key="4">
    <source>
        <dbReference type="PIRSR" id="PIRSR000137-2"/>
    </source>
</evidence>
<keyword evidence="2" id="KW-0325">Glycoprotein</keyword>
<dbReference type="GO" id="GO:0006629">
    <property type="term" value="P:lipid metabolic process"/>
    <property type="evidence" value="ECO:0007669"/>
    <property type="project" value="InterPro"/>
</dbReference>
<evidence type="ECO:0000259" key="5">
    <source>
        <dbReference type="PROSITE" id="PS50008"/>
    </source>
</evidence>
<name>A0A9P4IKS8_9PEZI</name>
<protein>
    <submittedName>
        <fullName evidence="6">Glucose-methanol-choline oxidoreductase</fullName>
    </submittedName>
</protein>
<reference evidence="6" key="1">
    <citation type="journal article" date="2020" name="Stud. Mycol.">
        <title>101 Dothideomycetes genomes: a test case for predicting lifestyles and emergence of pathogens.</title>
        <authorList>
            <person name="Haridas S."/>
            <person name="Albert R."/>
            <person name="Binder M."/>
            <person name="Bloem J."/>
            <person name="Labutti K."/>
            <person name="Salamov A."/>
            <person name="Andreopoulos B."/>
            <person name="Baker S."/>
            <person name="Barry K."/>
            <person name="Bills G."/>
            <person name="Bluhm B."/>
            <person name="Cannon C."/>
            <person name="Castanera R."/>
            <person name="Culley D."/>
            <person name="Daum C."/>
            <person name="Ezra D."/>
            <person name="Gonzalez J."/>
            <person name="Henrissat B."/>
            <person name="Kuo A."/>
            <person name="Liang C."/>
            <person name="Lipzen A."/>
            <person name="Lutzoni F."/>
            <person name="Magnuson J."/>
            <person name="Mondo S."/>
            <person name="Nolan M."/>
            <person name="Ohm R."/>
            <person name="Pangilinan J."/>
            <person name="Park H.-J."/>
            <person name="Ramirez L."/>
            <person name="Alfaro M."/>
            <person name="Sun H."/>
            <person name="Tritt A."/>
            <person name="Yoshinaga Y."/>
            <person name="Zwiers L.-H."/>
            <person name="Turgeon B."/>
            <person name="Goodwin S."/>
            <person name="Spatafora J."/>
            <person name="Crous P."/>
            <person name="Grigoriev I."/>
        </authorList>
    </citation>
    <scope>NUCLEOTIDE SEQUENCE</scope>
    <source>
        <strain evidence="6">CBS 133067</strain>
    </source>
</reference>
<dbReference type="InterPro" id="IPR036188">
    <property type="entry name" value="FAD/NAD-bd_sf"/>
</dbReference>
<accession>A0A9P4IKS8</accession>
<dbReference type="PROSITE" id="PS00624">
    <property type="entry name" value="GMC_OXRED_2"/>
    <property type="match status" value="1"/>
</dbReference>
<dbReference type="PROSITE" id="PS50008">
    <property type="entry name" value="PIPLC_Y_DOMAIN"/>
    <property type="match status" value="1"/>
</dbReference>
<dbReference type="OrthoDB" id="269227at2759"/>
<dbReference type="PANTHER" id="PTHR11552">
    <property type="entry name" value="GLUCOSE-METHANOL-CHOLINE GMC OXIDOREDUCTASE"/>
    <property type="match status" value="1"/>
</dbReference>
<keyword evidence="4" id="KW-0274">FAD</keyword>
<organism evidence="6 7">
    <name type="scientific">Rhizodiscina lignyota</name>
    <dbReference type="NCBI Taxonomy" id="1504668"/>
    <lineage>
        <taxon>Eukaryota</taxon>
        <taxon>Fungi</taxon>
        <taxon>Dikarya</taxon>
        <taxon>Ascomycota</taxon>
        <taxon>Pezizomycotina</taxon>
        <taxon>Dothideomycetes</taxon>
        <taxon>Pleosporomycetidae</taxon>
        <taxon>Aulographales</taxon>
        <taxon>Rhizodiscinaceae</taxon>
        <taxon>Rhizodiscina</taxon>
    </lineage>
</organism>
<gene>
    <name evidence="6" type="ORF">NA57DRAFT_63703</name>
</gene>
<dbReference type="Pfam" id="PF05199">
    <property type="entry name" value="GMC_oxred_C"/>
    <property type="match status" value="1"/>
</dbReference>
<dbReference type="GO" id="GO:0035556">
    <property type="term" value="P:intracellular signal transduction"/>
    <property type="evidence" value="ECO:0007669"/>
    <property type="project" value="InterPro"/>
</dbReference>
<dbReference type="Gene3D" id="3.50.50.60">
    <property type="entry name" value="FAD/NAD(P)-binding domain"/>
    <property type="match status" value="1"/>
</dbReference>
<proteinExistence type="inferred from homology"/>
<dbReference type="Proteomes" id="UP000799772">
    <property type="component" value="Unassembled WGS sequence"/>
</dbReference>
<dbReference type="GO" id="GO:0004435">
    <property type="term" value="F:phosphatidylinositol-4,5-bisphosphate phospholipase C activity"/>
    <property type="evidence" value="ECO:0007669"/>
    <property type="project" value="InterPro"/>
</dbReference>
<dbReference type="InterPro" id="IPR007867">
    <property type="entry name" value="GMC_OxRtase_C"/>
</dbReference>
<dbReference type="AlphaFoldDB" id="A0A9P4IKS8"/>
<dbReference type="Pfam" id="PF00732">
    <property type="entry name" value="GMC_oxred_N"/>
    <property type="match status" value="1"/>
</dbReference>
<dbReference type="SUPFAM" id="SSF54373">
    <property type="entry name" value="FAD-linked reductases, C-terminal domain"/>
    <property type="match status" value="1"/>
</dbReference>
<comment type="cofactor">
    <cofactor evidence="4">
        <name>FAD</name>
        <dbReference type="ChEBI" id="CHEBI:57692"/>
    </cofactor>
</comment>
<feature type="active site" description="Proton donor" evidence="3">
    <location>
        <position position="535"/>
    </location>
</feature>
<comment type="caution">
    <text evidence="6">The sequence shown here is derived from an EMBL/GenBank/DDBJ whole genome shotgun (WGS) entry which is preliminary data.</text>
</comment>
<dbReference type="InterPro" id="IPR012132">
    <property type="entry name" value="GMC_OxRdtase"/>
</dbReference>
<dbReference type="InterPro" id="IPR001711">
    <property type="entry name" value="PLipase_C_Pinositol-sp_Y"/>
</dbReference>
<sequence length="609" mass="66785">MVHCLSAPLNTSDLWGRSFGVVGEERAFDYIVCGGGNAGLTIASRLSEKPTISVAVVEAGGFYELDNGYYSEIPGCCRKYCTPVLVGGNIIDPQPLVDWGVVIEPQKHLNNQSFRYPAGKTLGGGSARNFTSYLRPTKGAFDKWAAEVRDDSYQFREFTRYFRKTISFTSPPESRLAKDHYDEDAFWKAGGPVKVSFPQYRQPLTDKIPDALQKAGLSALRGLSSGKLIGFGQSPFTVDPSTGTRSSSESSFLQTALGRENLTVYIKTTAEKIVFDGKKATGVNVETGGLRYTLKAKNEVIVSSGAFRSPHLLLLSGVGPKNDLEKLGIEVLADRPGVGQNYHDHMAAETIYPVDCYTLSALQDSASMEEATKQFINTRDGPLTGIGVDILAFEKIPPHHRTKLFPEAENDLATTYPSDWPEIEIIPLSFTNLPTPEPEKQHYMSLMFVNQAPLSRGTITLKSASPSDPPVVDPNYFSHPTDKELMIAAFRRVREIASHMDFINGVEFSPGASVQTDNDEHIMEFLKAAGVPFFHAAGTCKMGKRDDPMAVVDSTARLIGVEGVRVVDASAFPFCLPGHPQSVVYALAEKIAEDILSMLKNRERLLHIR</sequence>
<evidence type="ECO:0000313" key="7">
    <source>
        <dbReference type="Proteomes" id="UP000799772"/>
    </source>
</evidence>
<feature type="binding site" evidence="4">
    <location>
        <begin position="580"/>
        <end position="581"/>
    </location>
    <ligand>
        <name>FAD</name>
        <dbReference type="ChEBI" id="CHEBI:57692"/>
    </ligand>
</feature>
<feature type="domain" description="PI-PLC Y-box" evidence="5">
    <location>
        <begin position="112"/>
        <end position="190"/>
    </location>
</feature>